<dbReference type="KEGG" id="psuu:Psuf_031570"/>
<evidence type="ECO:0000256" key="1">
    <source>
        <dbReference type="SAM" id="MobiDB-lite"/>
    </source>
</evidence>
<reference evidence="2 3" key="1">
    <citation type="submission" date="2020-03" db="EMBL/GenBank/DDBJ databases">
        <title>Whole genome shotgun sequence of Phytohabitans suffuscus NBRC 105367.</title>
        <authorList>
            <person name="Komaki H."/>
            <person name="Tamura T."/>
        </authorList>
    </citation>
    <scope>NUCLEOTIDE SEQUENCE [LARGE SCALE GENOMIC DNA]</scope>
    <source>
        <strain evidence="2 3">NBRC 105367</strain>
    </source>
</reference>
<keyword evidence="3" id="KW-1185">Reference proteome</keyword>
<gene>
    <name evidence="2" type="ORF">Psuf_031570</name>
</gene>
<name>A0A6F8YI85_9ACTN</name>
<sequence>MTSSNAEWQPERHTDDEHVPVEEQARRQGVRPLASADELVVPGMFESDEELDEFLADLYASRRASMA</sequence>
<accession>A0A6F8YI85</accession>
<organism evidence="2 3">
    <name type="scientific">Phytohabitans suffuscus</name>
    <dbReference type="NCBI Taxonomy" id="624315"/>
    <lineage>
        <taxon>Bacteria</taxon>
        <taxon>Bacillati</taxon>
        <taxon>Actinomycetota</taxon>
        <taxon>Actinomycetes</taxon>
        <taxon>Micromonosporales</taxon>
        <taxon>Micromonosporaceae</taxon>
    </lineage>
</organism>
<feature type="region of interest" description="Disordered" evidence="1">
    <location>
        <begin position="1"/>
        <end position="32"/>
    </location>
</feature>
<dbReference type="Proteomes" id="UP000503011">
    <property type="component" value="Chromosome"/>
</dbReference>
<protein>
    <submittedName>
        <fullName evidence="2">Uncharacterized protein</fullName>
    </submittedName>
</protein>
<dbReference type="AlphaFoldDB" id="A0A6F8YI85"/>
<feature type="compositionally biased region" description="Basic and acidic residues" evidence="1">
    <location>
        <begin position="9"/>
        <end position="26"/>
    </location>
</feature>
<proteinExistence type="predicted"/>
<evidence type="ECO:0000313" key="3">
    <source>
        <dbReference type="Proteomes" id="UP000503011"/>
    </source>
</evidence>
<dbReference type="EMBL" id="AP022871">
    <property type="protein sequence ID" value="BCB85844.1"/>
    <property type="molecule type" value="Genomic_DNA"/>
</dbReference>
<evidence type="ECO:0000313" key="2">
    <source>
        <dbReference type="EMBL" id="BCB85844.1"/>
    </source>
</evidence>
<reference evidence="2 3" key="2">
    <citation type="submission" date="2020-03" db="EMBL/GenBank/DDBJ databases">
        <authorList>
            <person name="Ichikawa N."/>
            <person name="Kimura A."/>
            <person name="Kitahashi Y."/>
            <person name="Uohara A."/>
        </authorList>
    </citation>
    <scope>NUCLEOTIDE SEQUENCE [LARGE SCALE GENOMIC DNA]</scope>
    <source>
        <strain evidence="2 3">NBRC 105367</strain>
    </source>
</reference>
<dbReference type="RefSeq" id="WP_173157638.1">
    <property type="nucleotide sequence ID" value="NZ_AP022871.1"/>
</dbReference>